<dbReference type="EMBL" id="BOPH01000080">
    <property type="protein sequence ID" value="GIJ70494.1"/>
    <property type="molecule type" value="Genomic_DNA"/>
</dbReference>
<sequence length="60" mass="6117">MSPLSYHRTRCGRSALQTSLADAGYYRGSADGVYGPQTVEAVPAATRGTGSPGTGGPRVC</sequence>
<dbReference type="RefSeq" id="WP_203930391.1">
    <property type="nucleotide sequence ID" value="NZ_BOPH01000080.1"/>
</dbReference>
<name>A0A8J4EDA0_9ACTN</name>
<feature type="domain" description="Peptidoglycan binding-like" evidence="2">
    <location>
        <begin position="14"/>
        <end position="42"/>
    </location>
</feature>
<dbReference type="Pfam" id="PF01471">
    <property type="entry name" value="PG_binding_1"/>
    <property type="match status" value="1"/>
</dbReference>
<dbReference type="InterPro" id="IPR036365">
    <property type="entry name" value="PGBD-like_sf"/>
</dbReference>
<evidence type="ECO:0000313" key="4">
    <source>
        <dbReference type="Proteomes" id="UP000635606"/>
    </source>
</evidence>
<proteinExistence type="predicted"/>
<dbReference type="SUPFAM" id="SSF47090">
    <property type="entry name" value="PGBD-like"/>
    <property type="match status" value="1"/>
</dbReference>
<accession>A0A8J4EDA0</accession>
<feature type="compositionally biased region" description="Gly residues" evidence="1">
    <location>
        <begin position="50"/>
        <end position="60"/>
    </location>
</feature>
<feature type="region of interest" description="Disordered" evidence="1">
    <location>
        <begin position="41"/>
        <end position="60"/>
    </location>
</feature>
<organism evidence="3 4">
    <name type="scientific">Virgisporangium ochraceum</name>
    <dbReference type="NCBI Taxonomy" id="65505"/>
    <lineage>
        <taxon>Bacteria</taxon>
        <taxon>Bacillati</taxon>
        <taxon>Actinomycetota</taxon>
        <taxon>Actinomycetes</taxon>
        <taxon>Micromonosporales</taxon>
        <taxon>Micromonosporaceae</taxon>
        <taxon>Virgisporangium</taxon>
    </lineage>
</organism>
<dbReference type="AlphaFoldDB" id="A0A8J4EDA0"/>
<dbReference type="Proteomes" id="UP000635606">
    <property type="component" value="Unassembled WGS sequence"/>
</dbReference>
<comment type="caution">
    <text evidence="3">The sequence shown here is derived from an EMBL/GenBank/DDBJ whole genome shotgun (WGS) entry which is preliminary data.</text>
</comment>
<gene>
    <name evidence="3" type="ORF">Voc01_054110</name>
</gene>
<dbReference type="InterPro" id="IPR036366">
    <property type="entry name" value="PGBDSf"/>
</dbReference>
<dbReference type="InterPro" id="IPR002477">
    <property type="entry name" value="Peptidoglycan-bd-like"/>
</dbReference>
<protein>
    <recommendedName>
        <fullName evidence="2">Peptidoglycan binding-like domain-containing protein</fullName>
    </recommendedName>
</protein>
<keyword evidence="4" id="KW-1185">Reference proteome</keyword>
<reference evidence="3" key="1">
    <citation type="submission" date="2021-01" db="EMBL/GenBank/DDBJ databases">
        <title>Whole genome shotgun sequence of Virgisporangium ochraceum NBRC 16418.</title>
        <authorList>
            <person name="Komaki H."/>
            <person name="Tamura T."/>
        </authorList>
    </citation>
    <scope>NUCLEOTIDE SEQUENCE</scope>
    <source>
        <strain evidence="3">NBRC 16418</strain>
    </source>
</reference>
<evidence type="ECO:0000256" key="1">
    <source>
        <dbReference type="SAM" id="MobiDB-lite"/>
    </source>
</evidence>
<evidence type="ECO:0000259" key="2">
    <source>
        <dbReference type="Pfam" id="PF01471"/>
    </source>
</evidence>
<dbReference type="Gene3D" id="1.10.101.10">
    <property type="entry name" value="PGBD-like superfamily/PGBD"/>
    <property type="match status" value="1"/>
</dbReference>
<evidence type="ECO:0000313" key="3">
    <source>
        <dbReference type="EMBL" id="GIJ70494.1"/>
    </source>
</evidence>